<keyword evidence="2" id="KW-1185">Reference proteome</keyword>
<sequence length="136" mass="16121">MLKSRLHHLGIADDDLCVLCGLDAETYEHLFKVCPYSHLLMGCLMAFLKMRRIEVDLHWVHWKPWAKVKKLVMNACIQACWYATWQQRNKARIECRVSRPQNVINEVVLVLRMRAAFWISHSKKRSEVDWIKGLFV</sequence>
<dbReference type="EMBL" id="JBDFQZ010000013">
    <property type="protein sequence ID" value="KAK9669674.1"/>
    <property type="molecule type" value="Genomic_DNA"/>
</dbReference>
<name>A0AAW1GXV0_SAPOF</name>
<dbReference type="AlphaFoldDB" id="A0AAW1GXV0"/>
<dbReference type="Proteomes" id="UP001443914">
    <property type="component" value="Unassembled WGS sequence"/>
</dbReference>
<proteinExistence type="predicted"/>
<evidence type="ECO:0000313" key="1">
    <source>
        <dbReference type="EMBL" id="KAK9669674.1"/>
    </source>
</evidence>
<protein>
    <recommendedName>
        <fullName evidence="3">Reverse transcriptase zinc-binding domain-containing protein</fullName>
    </recommendedName>
</protein>
<organism evidence="1 2">
    <name type="scientific">Saponaria officinalis</name>
    <name type="common">Common soapwort</name>
    <name type="synonym">Lychnis saponaria</name>
    <dbReference type="NCBI Taxonomy" id="3572"/>
    <lineage>
        <taxon>Eukaryota</taxon>
        <taxon>Viridiplantae</taxon>
        <taxon>Streptophyta</taxon>
        <taxon>Embryophyta</taxon>
        <taxon>Tracheophyta</taxon>
        <taxon>Spermatophyta</taxon>
        <taxon>Magnoliopsida</taxon>
        <taxon>eudicotyledons</taxon>
        <taxon>Gunneridae</taxon>
        <taxon>Pentapetalae</taxon>
        <taxon>Caryophyllales</taxon>
        <taxon>Caryophyllaceae</taxon>
        <taxon>Caryophylleae</taxon>
        <taxon>Saponaria</taxon>
    </lineage>
</organism>
<gene>
    <name evidence="1" type="ORF">RND81_13G147700</name>
</gene>
<comment type="caution">
    <text evidence="1">The sequence shown here is derived from an EMBL/GenBank/DDBJ whole genome shotgun (WGS) entry which is preliminary data.</text>
</comment>
<evidence type="ECO:0000313" key="2">
    <source>
        <dbReference type="Proteomes" id="UP001443914"/>
    </source>
</evidence>
<evidence type="ECO:0008006" key="3">
    <source>
        <dbReference type="Google" id="ProtNLM"/>
    </source>
</evidence>
<reference evidence="1" key="1">
    <citation type="submission" date="2024-03" db="EMBL/GenBank/DDBJ databases">
        <title>WGS assembly of Saponaria officinalis var. Norfolk2.</title>
        <authorList>
            <person name="Jenkins J."/>
            <person name="Shu S."/>
            <person name="Grimwood J."/>
            <person name="Barry K."/>
            <person name="Goodstein D."/>
            <person name="Schmutz J."/>
            <person name="Leebens-Mack J."/>
            <person name="Osbourn A."/>
        </authorList>
    </citation>
    <scope>NUCLEOTIDE SEQUENCE [LARGE SCALE GENOMIC DNA]</scope>
    <source>
        <strain evidence="1">JIC</strain>
    </source>
</reference>
<accession>A0AAW1GXV0</accession>